<dbReference type="Proteomes" id="UP000790347">
    <property type="component" value="Unassembled WGS sequence"/>
</dbReference>
<reference evidence="1" key="1">
    <citation type="submission" date="2013-05" db="EMBL/GenBank/DDBJ databases">
        <authorList>
            <person name="Yim A.K.Y."/>
            <person name="Chan T.F."/>
            <person name="Ji K.M."/>
            <person name="Liu X.Y."/>
            <person name="Zhou J.W."/>
            <person name="Li R.Q."/>
            <person name="Yang K.Y."/>
            <person name="Li J."/>
            <person name="Li M."/>
            <person name="Law P.T.W."/>
            <person name="Wu Y.L."/>
            <person name="Cai Z.L."/>
            <person name="Qin H."/>
            <person name="Bao Y."/>
            <person name="Leung R.K.K."/>
            <person name="Ng P.K.S."/>
            <person name="Zou J."/>
            <person name="Zhong X.J."/>
            <person name="Ran P.X."/>
            <person name="Zhong N.S."/>
            <person name="Liu Z.G."/>
            <person name="Tsui S.K.W."/>
        </authorList>
    </citation>
    <scope>NUCLEOTIDE SEQUENCE</scope>
    <source>
        <strain evidence="1">Derf</strain>
        <tissue evidence="1">Whole organism</tissue>
    </source>
</reference>
<keyword evidence="2" id="KW-1185">Reference proteome</keyword>
<gene>
    <name evidence="1" type="ORF">DERF_004807</name>
</gene>
<comment type="caution">
    <text evidence="1">The sequence shown here is derived from an EMBL/GenBank/DDBJ whole genome shotgun (WGS) entry which is preliminary data.</text>
</comment>
<evidence type="ECO:0000313" key="2">
    <source>
        <dbReference type="Proteomes" id="UP000790347"/>
    </source>
</evidence>
<accession>A0A922I2Q7</accession>
<dbReference type="AlphaFoldDB" id="A0A922I2Q7"/>
<reference evidence="1" key="2">
    <citation type="journal article" date="2022" name="Res Sq">
        <title>Comparative Genomics Reveals Insights into the Divergent Evolution of Astigmatic Mites and Household Pest Adaptations.</title>
        <authorList>
            <person name="Xiong Q."/>
            <person name="Wan A.T.-Y."/>
            <person name="Liu X.-Y."/>
            <person name="Fung C.S.-H."/>
            <person name="Xiao X."/>
            <person name="Malainual N."/>
            <person name="Hou J."/>
            <person name="Wang L."/>
            <person name="Wang M."/>
            <person name="Yang K."/>
            <person name="Cui Y."/>
            <person name="Leung E."/>
            <person name="Nong W."/>
            <person name="Shin S.-K."/>
            <person name="Au S."/>
            <person name="Jeong K.Y."/>
            <person name="Chew F.T."/>
            <person name="Hui J."/>
            <person name="Leung T.F."/>
            <person name="Tungtrongchitr A."/>
            <person name="Zhong N."/>
            <person name="Liu Z."/>
            <person name="Tsui S."/>
        </authorList>
    </citation>
    <scope>NUCLEOTIDE SEQUENCE</scope>
    <source>
        <strain evidence="1">Derf</strain>
        <tissue evidence="1">Whole organism</tissue>
    </source>
</reference>
<protein>
    <submittedName>
        <fullName evidence="1">Uncharacterized protein</fullName>
    </submittedName>
</protein>
<organism evidence="1 2">
    <name type="scientific">Dermatophagoides farinae</name>
    <name type="common">American house dust mite</name>
    <dbReference type="NCBI Taxonomy" id="6954"/>
    <lineage>
        <taxon>Eukaryota</taxon>
        <taxon>Metazoa</taxon>
        <taxon>Ecdysozoa</taxon>
        <taxon>Arthropoda</taxon>
        <taxon>Chelicerata</taxon>
        <taxon>Arachnida</taxon>
        <taxon>Acari</taxon>
        <taxon>Acariformes</taxon>
        <taxon>Sarcoptiformes</taxon>
        <taxon>Astigmata</taxon>
        <taxon>Psoroptidia</taxon>
        <taxon>Analgoidea</taxon>
        <taxon>Pyroglyphidae</taxon>
        <taxon>Dermatophagoidinae</taxon>
        <taxon>Dermatophagoides</taxon>
    </lineage>
</organism>
<evidence type="ECO:0000313" key="1">
    <source>
        <dbReference type="EMBL" id="KAH9521134.1"/>
    </source>
</evidence>
<name>A0A922I2Q7_DERFA</name>
<sequence>MKSRHRHKHMAVIQRLKNCETKKKCKTFEFLSAVYLCLCLIEKRDILQCASNSFVDFHLEPCFVEDNDEKN</sequence>
<dbReference type="EMBL" id="ASGP02000002">
    <property type="protein sequence ID" value="KAH9521134.1"/>
    <property type="molecule type" value="Genomic_DNA"/>
</dbReference>
<proteinExistence type="predicted"/>